<accession>A0A286RET2</accession>
<proteinExistence type="predicted"/>
<dbReference type="Proteomes" id="UP000215086">
    <property type="component" value="Chromosome"/>
</dbReference>
<organism evidence="1 2">
    <name type="scientific">Thermogutta terrifontis</name>
    <dbReference type="NCBI Taxonomy" id="1331910"/>
    <lineage>
        <taxon>Bacteria</taxon>
        <taxon>Pseudomonadati</taxon>
        <taxon>Planctomycetota</taxon>
        <taxon>Planctomycetia</taxon>
        <taxon>Pirellulales</taxon>
        <taxon>Thermoguttaceae</taxon>
        <taxon>Thermogutta</taxon>
    </lineage>
</organism>
<protein>
    <submittedName>
        <fullName evidence="1">Uncharacterized protein</fullName>
    </submittedName>
</protein>
<sequence length="41" mass="4797">MRVLRLDALSIMLLHTRPNDNAHDVIHKCGLMDEICRLRLL</sequence>
<name>A0A286RET2_9BACT</name>
<evidence type="ECO:0000313" key="1">
    <source>
        <dbReference type="EMBL" id="ASV74479.1"/>
    </source>
</evidence>
<evidence type="ECO:0000313" key="2">
    <source>
        <dbReference type="Proteomes" id="UP000215086"/>
    </source>
</evidence>
<dbReference type="AlphaFoldDB" id="A0A286RET2"/>
<keyword evidence="2" id="KW-1185">Reference proteome</keyword>
<dbReference type="KEGG" id="ttf:THTE_1877"/>
<gene>
    <name evidence="1" type="ORF">THTE_1877</name>
</gene>
<dbReference type="EMBL" id="CP018477">
    <property type="protein sequence ID" value="ASV74479.1"/>
    <property type="molecule type" value="Genomic_DNA"/>
</dbReference>
<reference evidence="1 2" key="1">
    <citation type="journal article" name="Front. Microbiol.">
        <title>Sugar Metabolism of the First Thermophilic Planctomycete Thermogutta terrifontis: Comparative Genomic and Transcriptomic Approaches.</title>
        <authorList>
            <person name="Elcheninov A.G."/>
            <person name="Menzel P."/>
            <person name="Gudbergsdottir S.R."/>
            <person name="Slesarev A.I."/>
            <person name="Kadnikov V.V."/>
            <person name="Krogh A."/>
            <person name="Bonch-Osmolovskaya E.A."/>
            <person name="Peng X."/>
            <person name="Kublanov I.V."/>
        </authorList>
    </citation>
    <scope>NUCLEOTIDE SEQUENCE [LARGE SCALE GENOMIC DNA]</scope>
    <source>
        <strain evidence="1 2">R1</strain>
    </source>
</reference>